<dbReference type="InterPro" id="IPR036237">
    <property type="entry name" value="Xyl_isomerase-like_sf"/>
</dbReference>
<dbReference type="EMBL" id="PIOD01000016">
    <property type="protein sequence ID" value="RDW16713.1"/>
    <property type="molecule type" value="Genomic_DNA"/>
</dbReference>
<dbReference type="SUPFAM" id="SSF51658">
    <property type="entry name" value="Xylose isomerase-like"/>
    <property type="match status" value="1"/>
</dbReference>
<dbReference type="PANTHER" id="PTHR12110:SF41">
    <property type="entry name" value="INOSOSE DEHYDRATASE"/>
    <property type="match status" value="1"/>
</dbReference>
<comment type="caution">
    <text evidence="2">The sequence shown here is derived from an EMBL/GenBank/DDBJ whole genome shotgun (WGS) entry which is preliminary data.</text>
</comment>
<dbReference type="Pfam" id="PF01261">
    <property type="entry name" value="AP_endonuc_2"/>
    <property type="match status" value="1"/>
</dbReference>
<reference evidence="3" key="1">
    <citation type="submission" date="2017-11" db="EMBL/GenBank/DDBJ databases">
        <authorList>
            <person name="Zhu W."/>
        </authorList>
    </citation>
    <scope>NUCLEOTIDE SEQUENCE [LARGE SCALE GENOMIC DNA]</scope>
    <source>
        <strain evidence="3">CAU 1051</strain>
    </source>
</reference>
<dbReference type="OrthoDB" id="9798407at2"/>
<dbReference type="InterPro" id="IPR013022">
    <property type="entry name" value="Xyl_isomerase-like_TIM-brl"/>
</dbReference>
<dbReference type="AlphaFoldDB" id="A0A3D8PKU6"/>
<dbReference type="RefSeq" id="WP_115750468.1">
    <property type="nucleotide sequence ID" value="NZ_PIOD01000016.1"/>
</dbReference>
<evidence type="ECO:0000259" key="1">
    <source>
        <dbReference type="Pfam" id="PF01261"/>
    </source>
</evidence>
<dbReference type="Gene3D" id="3.20.20.150">
    <property type="entry name" value="Divalent-metal-dependent TIM barrel enzymes"/>
    <property type="match status" value="1"/>
</dbReference>
<protein>
    <submittedName>
        <fullName evidence="2">Sugar phosphate isomerase/epimerase</fullName>
    </submittedName>
</protein>
<dbReference type="GO" id="GO:0016853">
    <property type="term" value="F:isomerase activity"/>
    <property type="evidence" value="ECO:0007669"/>
    <property type="project" value="UniProtKB-KW"/>
</dbReference>
<name>A0A3D8PKU6_9BACI</name>
<feature type="domain" description="Xylose isomerase-like TIM barrel" evidence="1">
    <location>
        <begin position="26"/>
        <end position="250"/>
    </location>
</feature>
<organism evidence="2 3">
    <name type="scientific">Oceanobacillus chungangensis</name>
    <dbReference type="NCBI Taxonomy" id="1229152"/>
    <lineage>
        <taxon>Bacteria</taxon>
        <taxon>Bacillati</taxon>
        <taxon>Bacillota</taxon>
        <taxon>Bacilli</taxon>
        <taxon>Bacillales</taxon>
        <taxon>Bacillaceae</taxon>
        <taxon>Oceanobacillus</taxon>
    </lineage>
</organism>
<evidence type="ECO:0000313" key="3">
    <source>
        <dbReference type="Proteomes" id="UP000256520"/>
    </source>
</evidence>
<keyword evidence="2" id="KW-0413">Isomerase</keyword>
<sequence length="256" mass="29419">MTNKPIALQMYSLREESQKDFLGTLSKVAEMGYEGIEFAGYGELSAEELKRELDNLGLKAASSHVPLTTLEDETELAKIINYQHVIGSKNIVCPFLPPDRRSKEDYYNLIPILNRVGEQCFNEGINFSYHNHDFELIELENGKFPLELLLEETNPQWVQTEFDIYWLTKAGENPVEWINRYHNRTPLVHLKDMTTDGEQFFAELGTGGVDLDGVLKQASKSNVEWWVIEQDQSRRTPLESVKISLDYLKTKSLVND</sequence>
<dbReference type="InterPro" id="IPR050312">
    <property type="entry name" value="IolE/XylAMocC-like"/>
</dbReference>
<gene>
    <name evidence="2" type="ORF">CWR45_13885</name>
</gene>
<accession>A0A3D8PKU6</accession>
<proteinExistence type="predicted"/>
<dbReference type="PANTHER" id="PTHR12110">
    <property type="entry name" value="HYDROXYPYRUVATE ISOMERASE"/>
    <property type="match status" value="1"/>
</dbReference>
<evidence type="ECO:0000313" key="2">
    <source>
        <dbReference type="EMBL" id="RDW16713.1"/>
    </source>
</evidence>
<dbReference type="Proteomes" id="UP000256520">
    <property type="component" value="Unassembled WGS sequence"/>
</dbReference>
<keyword evidence="3" id="KW-1185">Reference proteome</keyword>